<proteinExistence type="predicted"/>
<evidence type="ECO:0000313" key="4">
    <source>
        <dbReference type="EMBL" id="MDI7921468.1"/>
    </source>
</evidence>
<dbReference type="PANTHER" id="PTHR10545">
    <property type="entry name" value="DIAMINE N-ACETYLTRANSFERASE"/>
    <property type="match status" value="1"/>
</dbReference>
<keyword evidence="1" id="KW-0808">Transferase</keyword>
<name>A0AAE3QDZ3_9HYPH</name>
<evidence type="ECO:0000313" key="5">
    <source>
        <dbReference type="Proteomes" id="UP001161580"/>
    </source>
</evidence>
<dbReference type="SUPFAM" id="SSF55729">
    <property type="entry name" value="Acyl-CoA N-acyltransferases (Nat)"/>
    <property type="match status" value="1"/>
</dbReference>
<dbReference type="Proteomes" id="UP001161580">
    <property type="component" value="Unassembled WGS sequence"/>
</dbReference>
<dbReference type="RefSeq" id="WP_311785640.1">
    <property type="nucleotide sequence ID" value="NZ_JALDYY010000002.1"/>
</dbReference>
<evidence type="ECO:0000259" key="3">
    <source>
        <dbReference type="PROSITE" id="PS51186"/>
    </source>
</evidence>
<accession>A0AAE3QDZ3</accession>
<dbReference type="PROSITE" id="PS51186">
    <property type="entry name" value="GNAT"/>
    <property type="match status" value="1"/>
</dbReference>
<evidence type="ECO:0000256" key="2">
    <source>
        <dbReference type="ARBA" id="ARBA00023315"/>
    </source>
</evidence>
<dbReference type="GO" id="GO:0008080">
    <property type="term" value="F:N-acetyltransferase activity"/>
    <property type="evidence" value="ECO:0007669"/>
    <property type="project" value="UniProtKB-ARBA"/>
</dbReference>
<protein>
    <submittedName>
        <fullName evidence="4">GNAT family N-acetyltransferase</fullName>
    </submittedName>
</protein>
<keyword evidence="5" id="KW-1185">Reference proteome</keyword>
<dbReference type="InterPro" id="IPR000182">
    <property type="entry name" value="GNAT_dom"/>
</dbReference>
<dbReference type="Pfam" id="PF00583">
    <property type="entry name" value="Acetyltransf_1"/>
    <property type="match status" value="1"/>
</dbReference>
<evidence type="ECO:0000256" key="1">
    <source>
        <dbReference type="ARBA" id="ARBA00022679"/>
    </source>
</evidence>
<organism evidence="4 5">
    <name type="scientific">Ferirhizobium litorale</name>
    <dbReference type="NCBI Taxonomy" id="2927786"/>
    <lineage>
        <taxon>Bacteria</taxon>
        <taxon>Pseudomonadati</taxon>
        <taxon>Pseudomonadota</taxon>
        <taxon>Alphaproteobacteria</taxon>
        <taxon>Hyphomicrobiales</taxon>
        <taxon>Rhizobiaceae</taxon>
        <taxon>Ferirhizobium</taxon>
    </lineage>
</organism>
<dbReference type="EMBL" id="JALDYZ010000002">
    <property type="protein sequence ID" value="MDI7921468.1"/>
    <property type="molecule type" value="Genomic_DNA"/>
</dbReference>
<keyword evidence="2" id="KW-0012">Acyltransferase</keyword>
<dbReference type="CDD" id="cd04301">
    <property type="entry name" value="NAT_SF"/>
    <property type="match status" value="1"/>
</dbReference>
<dbReference type="InterPro" id="IPR016181">
    <property type="entry name" value="Acyl_CoA_acyltransferase"/>
</dbReference>
<reference evidence="4" key="1">
    <citation type="submission" date="2022-03" db="EMBL/GenBank/DDBJ databases">
        <title>Fererhizobium litorale gen. nov., sp. nov., isolated from sandy sediments of the Sea of Japan seashore.</title>
        <authorList>
            <person name="Romanenko L."/>
            <person name="Kurilenko V."/>
            <person name="Otstavnykh N."/>
            <person name="Svetashev V."/>
            <person name="Tekutyeva L."/>
            <person name="Isaeva M."/>
            <person name="Mikhailov V."/>
        </authorList>
    </citation>
    <scope>NUCLEOTIDE SEQUENCE</scope>
    <source>
        <strain evidence="4">KMM 9576</strain>
    </source>
</reference>
<dbReference type="PANTHER" id="PTHR10545:SF29">
    <property type="entry name" value="GH14572P-RELATED"/>
    <property type="match status" value="1"/>
</dbReference>
<dbReference type="AlphaFoldDB" id="A0AAE3QDZ3"/>
<dbReference type="Gene3D" id="3.40.630.30">
    <property type="match status" value="1"/>
</dbReference>
<feature type="domain" description="N-acetyltransferase" evidence="3">
    <location>
        <begin position="15"/>
        <end position="162"/>
    </location>
</feature>
<gene>
    <name evidence="4" type="ORF">MRS75_05135</name>
</gene>
<dbReference type="InterPro" id="IPR051016">
    <property type="entry name" value="Diverse_Substrate_AcTransf"/>
</dbReference>
<sequence>MTAVSHLSLVRPPVVTIRAAKPRDLPQLKGMIAELAAHHGDVAQLTPEQLERDLFGPHPWVNGLVAESGEDLIGFAILVPLYRAQEGARGMDLHQLFVRPEHRGHGIGQHLVTRARDLARQAGCGYLSVSAATGNFAAHRFYEHMDFKARPVTGMRYMQAIS</sequence>
<comment type="caution">
    <text evidence="4">The sequence shown here is derived from an EMBL/GenBank/DDBJ whole genome shotgun (WGS) entry which is preliminary data.</text>
</comment>